<dbReference type="InterPro" id="IPR003615">
    <property type="entry name" value="HNH_nuc"/>
</dbReference>
<dbReference type="CDD" id="cd00085">
    <property type="entry name" value="HNHc"/>
    <property type="match status" value="1"/>
</dbReference>
<evidence type="ECO:0000313" key="7">
    <source>
        <dbReference type="Proteomes" id="UP000233482"/>
    </source>
</evidence>
<dbReference type="PANTHER" id="PTHR41286:SF1">
    <property type="entry name" value="HNH NUCLEASE YAJD-RELATED"/>
    <property type="match status" value="1"/>
</dbReference>
<organism evidence="6 7">
    <name type="scientific">Macrococcoides caseolyticum</name>
    <dbReference type="NCBI Taxonomy" id="69966"/>
    <lineage>
        <taxon>Bacteria</taxon>
        <taxon>Bacillati</taxon>
        <taxon>Bacillota</taxon>
        <taxon>Bacilli</taxon>
        <taxon>Bacillales</taxon>
        <taxon>Staphylococcaceae</taxon>
        <taxon>Macrococcoides</taxon>
    </lineage>
</organism>
<feature type="domain" description="HNH nuclease" evidence="5">
    <location>
        <begin position="68"/>
        <end position="124"/>
    </location>
</feature>
<accession>A0A855GQS6</accession>
<evidence type="ECO:0000256" key="4">
    <source>
        <dbReference type="ARBA" id="ARBA00040194"/>
    </source>
</evidence>
<sequence length="293" mass="33938">MLVSFLFGGEAMVSKSDSVCAYPGCSRTTSGRYCEVHSDTTKQKYKDYDRERSDQQEVSFYNSKPWKDVRAAVLQRDFYLCQQCKRQGITTFGNIVHHIVELKDDWSLRLDMNNLETVCSACHNQEHTKTKKGLNTSTKNLVIVVVGLPGSGKSTFVYNNCDKERDIVIDMDELISTMTFKPIHDRTLNAYDSTEMVNDMIKTVIDNLTLEKYKFKRVWLIRSTLSTSESNKLKRINCKFVHIIRQRSLCEHTVEVAGRTIQSNVFTQIEDNITKMKQILKVEEYEAYEKIKF</sequence>
<dbReference type="GO" id="GO:0016787">
    <property type="term" value="F:hydrolase activity"/>
    <property type="evidence" value="ECO:0007669"/>
    <property type="project" value="UniProtKB-KW"/>
</dbReference>
<dbReference type="Gene3D" id="3.40.50.300">
    <property type="entry name" value="P-loop containing nucleotide triphosphate hydrolases"/>
    <property type="match status" value="1"/>
</dbReference>
<dbReference type="InterPro" id="IPR002711">
    <property type="entry name" value="HNH"/>
</dbReference>
<evidence type="ECO:0000313" key="6">
    <source>
        <dbReference type="EMBL" id="PKE26158.1"/>
    </source>
</evidence>
<dbReference type="GO" id="GO:0004519">
    <property type="term" value="F:endonuclease activity"/>
    <property type="evidence" value="ECO:0007669"/>
    <property type="project" value="InterPro"/>
</dbReference>
<evidence type="ECO:0000256" key="1">
    <source>
        <dbReference type="ARBA" id="ARBA00022722"/>
    </source>
</evidence>
<comment type="similarity">
    <text evidence="3">Belongs to the HNH nuclease family.</text>
</comment>
<comment type="caution">
    <text evidence="6">The sequence shown here is derived from an EMBL/GenBank/DDBJ whole genome shotgun (WGS) entry which is preliminary data.</text>
</comment>
<name>A0A855GQS6_9STAP</name>
<dbReference type="Proteomes" id="UP000233482">
    <property type="component" value="Unassembled WGS sequence"/>
</dbReference>
<dbReference type="SMART" id="SM00507">
    <property type="entry name" value="HNHc"/>
    <property type="match status" value="1"/>
</dbReference>
<dbReference type="EMBL" id="PIXC01000012">
    <property type="protein sequence ID" value="PKE26158.1"/>
    <property type="molecule type" value="Genomic_DNA"/>
</dbReference>
<protein>
    <recommendedName>
        <fullName evidence="4">Putative HNH nuclease YajD</fullName>
    </recommendedName>
</protein>
<evidence type="ECO:0000256" key="2">
    <source>
        <dbReference type="ARBA" id="ARBA00022801"/>
    </source>
</evidence>
<dbReference type="AlphaFoldDB" id="A0A855GQS6"/>
<gene>
    <name evidence="6" type="ORF">CW686_06520</name>
</gene>
<dbReference type="Gene3D" id="1.10.30.50">
    <property type="match status" value="1"/>
</dbReference>
<proteinExistence type="inferred from homology"/>
<dbReference type="Pfam" id="PF13671">
    <property type="entry name" value="AAA_33"/>
    <property type="match status" value="1"/>
</dbReference>
<dbReference type="PANTHER" id="PTHR41286">
    <property type="entry name" value="HNH NUCLEASE YAJD-RELATED"/>
    <property type="match status" value="1"/>
</dbReference>
<dbReference type="SUPFAM" id="SSF52540">
    <property type="entry name" value="P-loop containing nucleoside triphosphate hydrolases"/>
    <property type="match status" value="1"/>
</dbReference>
<dbReference type="RefSeq" id="WP_101144227.1">
    <property type="nucleotide sequence ID" value="NZ_PIWO01000012.1"/>
</dbReference>
<dbReference type="GO" id="GO:0003676">
    <property type="term" value="F:nucleic acid binding"/>
    <property type="evidence" value="ECO:0007669"/>
    <property type="project" value="InterPro"/>
</dbReference>
<keyword evidence="1" id="KW-0540">Nuclease</keyword>
<evidence type="ECO:0000256" key="3">
    <source>
        <dbReference type="ARBA" id="ARBA00038412"/>
    </source>
</evidence>
<dbReference type="InterPro" id="IPR027417">
    <property type="entry name" value="P-loop_NTPase"/>
</dbReference>
<dbReference type="GO" id="GO:0008270">
    <property type="term" value="F:zinc ion binding"/>
    <property type="evidence" value="ECO:0007669"/>
    <property type="project" value="InterPro"/>
</dbReference>
<keyword evidence="2" id="KW-0378">Hydrolase</keyword>
<dbReference type="GO" id="GO:0005829">
    <property type="term" value="C:cytosol"/>
    <property type="evidence" value="ECO:0007669"/>
    <property type="project" value="TreeGrafter"/>
</dbReference>
<evidence type="ECO:0000259" key="5">
    <source>
        <dbReference type="SMART" id="SM00507"/>
    </source>
</evidence>
<dbReference type="Pfam" id="PF01844">
    <property type="entry name" value="HNH"/>
    <property type="match status" value="1"/>
</dbReference>
<reference evidence="6 7" key="1">
    <citation type="submission" date="2017-12" db="EMBL/GenBank/DDBJ databases">
        <title>Genomics of Macrococcus caseolyticus.</title>
        <authorList>
            <person name="MacFadyen A.C."/>
            <person name="Paterson G.K."/>
        </authorList>
    </citation>
    <scope>NUCLEOTIDE SEQUENCE [LARGE SCALE GENOMIC DNA]</scope>
    <source>
        <strain evidence="6 7">5788_EF188</strain>
    </source>
</reference>